<dbReference type="Pfam" id="PF07729">
    <property type="entry name" value="FCD"/>
    <property type="match status" value="1"/>
</dbReference>
<dbReference type="InterPro" id="IPR008920">
    <property type="entry name" value="TF_FadR/GntR_C"/>
</dbReference>
<dbReference type="RefSeq" id="WP_003808833.1">
    <property type="nucleotide sequence ID" value="NC_019382.1"/>
</dbReference>
<dbReference type="AlphaFoldDB" id="A0A0C6P3C1"/>
<dbReference type="PANTHER" id="PTHR43537">
    <property type="entry name" value="TRANSCRIPTIONAL REGULATOR, GNTR FAMILY"/>
    <property type="match status" value="1"/>
</dbReference>
<dbReference type="SMART" id="SM00895">
    <property type="entry name" value="FCD"/>
    <property type="match status" value="1"/>
</dbReference>
<dbReference type="Pfam" id="PF00392">
    <property type="entry name" value="GntR"/>
    <property type="match status" value="1"/>
</dbReference>
<evidence type="ECO:0000313" key="6">
    <source>
        <dbReference type="Proteomes" id="UP000007564"/>
    </source>
</evidence>
<dbReference type="InterPro" id="IPR000524">
    <property type="entry name" value="Tscrpt_reg_HTH_GntR"/>
</dbReference>
<evidence type="ECO:0000313" key="5">
    <source>
        <dbReference type="EMBL" id="CCJ54291.1"/>
    </source>
</evidence>
<dbReference type="PROSITE" id="PS50949">
    <property type="entry name" value="HTH_GNTR"/>
    <property type="match status" value="1"/>
</dbReference>
<name>A0A0C6P3C1_BORBO</name>
<dbReference type="PANTHER" id="PTHR43537:SF24">
    <property type="entry name" value="GLUCONATE OPERON TRANSCRIPTIONAL REPRESSOR"/>
    <property type="match status" value="1"/>
</dbReference>
<organism evidence="5 6">
    <name type="scientific">Bordetella bronchiseptica 253</name>
    <dbReference type="NCBI Taxonomy" id="568707"/>
    <lineage>
        <taxon>Bacteria</taxon>
        <taxon>Pseudomonadati</taxon>
        <taxon>Pseudomonadota</taxon>
        <taxon>Betaproteobacteria</taxon>
        <taxon>Burkholderiales</taxon>
        <taxon>Alcaligenaceae</taxon>
        <taxon>Bordetella</taxon>
    </lineage>
</organism>
<accession>A0A0C6P3C1</accession>
<dbReference type="InterPro" id="IPR036388">
    <property type="entry name" value="WH-like_DNA-bd_sf"/>
</dbReference>
<sequence>MTASPLSISPALAPVRRQIEDRLREAIHGGLLKPGEKLIERDLCERLGVSRTSLREALRQLEAEGLINLVPYRGPEVAYLSLKEAEDIYQMRELLEGFAGQQFAALATPAERQELDECFDAIRATIKAGEYARLIELKESFYRTLLNGARNDVARETLLRLNGRVRRLRAISLSASDRPLETLAELEAVMAAIRNQDPETARQACSHHVRQAAKAALALLRQQLADAS</sequence>
<dbReference type="CDD" id="cd07377">
    <property type="entry name" value="WHTH_GntR"/>
    <property type="match status" value="1"/>
</dbReference>
<evidence type="ECO:0000259" key="4">
    <source>
        <dbReference type="PROSITE" id="PS50949"/>
    </source>
</evidence>
<dbReference type="InterPro" id="IPR036390">
    <property type="entry name" value="WH_DNA-bd_sf"/>
</dbReference>
<dbReference type="HOGENOM" id="CLU_017584_5_1_4"/>
<keyword evidence="1" id="KW-0805">Transcription regulation</keyword>
<proteinExistence type="predicted"/>
<dbReference type="KEGG" id="bbh:BN112_2374"/>
<dbReference type="Gene3D" id="1.10.10.10">
    <property type="entry name" value="Winged helix-like DNA-binding domain superfamily/Winged helix DNA-binding domain"/>
    <property type="match status" value="1"/>
</dbReference>
<dbReference type="SUPFAM" id="SSF46785">
    <property type="entry name" value="Winged helix' DNA-binding domain"/>
    <property type="match status" value="1"/>
</dbReference>
<dbReference type="GO" id="GO:0003700">
    <property type="term" value="F:DNA-binding transcription factor activity"/>
    <property type="evidence" value="ECO:0007669"/>
    <property type="project" value="InterPro"/>
</dbReference>
<feature type="domain" description="HTH gntR-type" evidence="4">
    <location>
        <begin position="13"/>
        <end position="80"/>
    </location>
</feature>
<keyword evidence="2" id="KW-0238">DNA-binding</keyword>
<dbReference type="Proteomes" id="UP000007564">
    <property type="component" value="Chromosome"/>
</dbReference>
<dbReference type="SMART" id="SM00345">
    <property type="entry name" value="HTH_GNTR"/>
    <property type="match status" value="1"/>
</dbReference>
<reference evidence="5 6" key="1">
    <citation type="journal article" date="2012" name="BMC Genomics">
        <title>Comparative genomics of the classical Bordetella subspecies: the evolution and exchange of virulence-associated diversity amongst closely related pathogens.</title>
        <authorList>
            <person name="Park J."/>
            <person name="Zhang Y."/>
            <person name="Buboltz A.M."/>
            <person name="Zhang X."/>
            <person name="Schuster S.C."/>
            <person name="Ahuja U."/>
            <person name="Liu M."/>
            <person name="Miller J.F."/>
            <person name="Sebaihia M."/>
            <person name="Bentley S.D."/>
            <person name="Parkhill J."/>
            <person name="Harvill E.T."/>
        </authorList>
    </citation>
    <scope>NUCLEOTIDE SEQUENCE [LARGE SCALE GENOMIC DNA]</scope>
    <source>
        <strain evidence="5 6">253</strain>
    </source>
</reference>
<dbReference type="OrthoDB" id="8680857at2"/>
<protein>
    <submittedName>
        <fullName evidence="5">GntR-family transcriptional regulator</fullName>
    </submittedName>
</protein>
<dbReference type="Gene3D" id="1.20.120.530">
    <property type="entry name" value="GntR ligand-binding domain-like"/>
    <property type="match status" value="1"/>
</dbReference>
<evidence type="ECO:0000256" key="2">
    <source>
        <dbReference type="ARBA" id="ARBA00023125"/>
    </source>
</evidence>
<dbReference type="SUPFAM" id="SSF48008">
    <property type="entry name" value="GntR ligand-binding domain-like"/>
    <property type="match status" value="1"/>
</dbReference>
<dbReference type="InterPro" id="IPR011711">
    <property type="entry name" value="GntR_C"/>
</dbReference>
<evidence type="ECO:0000256" key="1">
    <source>
        <dbReference type="ARBA" id="ARBA00023015"/>
    </source>
</evidence>
<dbReference type="PRINTS" id="PR00035">
    <property type="entry name" value="HTHGNTR"/>
</dbReference>
<dbReference type="SMR" id="A0A0C6P3C1"/>
<dbReference type="EMBL" id="HE965806">
    <property type="protein sequence ID" value="CCJ54291.1"/>
    <property type="molecule type" value="Genomic_DNA"/>
</dbReference>
<dbReference type="GeneID" id="56480257"/>
<gene>
    <name evidence="5" type="ORF">BN112_2374</name>
</gene>
<dbReference type="GO" id="GO:0003677">
    <property type="term" value="F:DNA binding"/>
    <property type="evidence" value="ECO:0007669"/>
    <property type="project" value="UniProtKB-KW"/>
</dbReference>
<evidence type="ECO:0000256" key="3">
    <source>
        <dbReference type="ARBA" id="ARBA00023163"/>
    </source>
</evidence>
<keyword evidence="3" id="KW-0804">Transcription</keyword>